<dbReference type="NCBIfam" id="TIGR01764">
    <property type="entry name" value="excise"/>
    <property type="match status" value="1"/>
</dbReference>
<dbReference type="EMBL" id="JUGD01000017">
    <property type="protein sequence ID" value="RAM63730.1"/>
    <property type="molecule type" value="Genomic_DNA"/>
</dbReference>
<dbReference type="InterPro" id="IPR009061">
    <property type="entry name" value="DNA-bd_dom_put_sf"/>
</dbReference>
<evidence type="ECO:0000313" key="2">
    <source>
        <dbReference type="EMBL" id="RAM63730.1"/>
    </source>
</evidence>
<keyword evidence="3" id="KW-1185">Reference proteome</keyword>
<dbReference type="RefSeq" id="WP_044531657.1">
    <property type="nucleotide sequence ID" value="NZ_JUGD01000017.1"/>
</dbReference>
<dbReference type="SUPFAM" id="SSF46955">
    <property type="entry name" value="Putative DNA-binding domain"/>
    <property type="match status" value="1"/>
</dbReference>
<comment type="caution">
    <text evidence="2">The sequence shown here is derived from an EMBL/GenBank/DDBJ whole genome shotgun (WGS) entry which is preliminary data.</text>
</comment>
<reference evidence="2 3" key="1">
    <citation type="submission" date="2014-12" db="EMBL/GenBank/DDBJ databases">
        <title>Complete genome sequence of Herbaspirillum rubrisubalbicans Os38.</title>
        <authorList>
            <person name="Chen M."/>
            <person name="An Q."/>
        </authorList>
    </citation>
    <scope>NUCLEOTIDE SEQUENCE [LARGE SCALE GENOMIC DNA]</scope>
    <source>
        <strain evidence="2 3">Os38</strain>
    </source>
</reference>
<dbReference type="InterPro" id="IPR010093">
    <property type="entry name" value="SinI_DNA-bd"/>
</dbReference>
<organism evidence="2 3">
    <name type="scientific">Herbaspirillum rubrisubalbicans</name>
    <dbReference type="NCBI Taxonomy" id="80842"/>
    <lineage>
        <taxon>Bacteria</taxon>
        <taxon>Pseudomonadati</taxon>
        <taxon>Pseudomonadota</taxon>
        <taxon>Betaproteobacteria</taxon>
        <taxon>Burkholderiales</taxon>
        <taxon>Oxalobacteraceae</taxon>
        <taxon>Herbaspirillum</taxon>
    </lineage>
</organism>
<dbReference type="Pfam" id="PF12728">
    <property type="entry name" value="HTH_17"/>
    <property type="match status" value="1"/>
</dbReference>
<protein>
    <recommendedName>
        <fullName evidence="1">Helix-turn-helix domain-containing protein</fullName>
    </recommendedName>
</protein>
<dbReference type="Proteomes" id="UP000248631">
    <property type="component" value="Unassembled WGS sequence"/>
</dbReference>
<name>A0ABX9C0Q7_9BURK</name>
<sequence>MSTATIALEMSLETREEVELAKAAQRCITKALDHSHAVSIALLEEGGARIEDGSPILKLPPKVLHLFANMLGSLAQGQAVTLMPRELDLTTQQAAHFLNVSRPYLVRLLEEGKIPFHKVGTHRRIRFADVLCYKEQRASQSKAHLKALLQQAQDLDMGYGP</sequence>
<evidence type="ECO:0000313" key="3">
    <source>
        <dbReference type="Proteomes" id="UP000248631"/>
    </source>
</evidence>
<feature type="domain" description="Helix-turn-helix" evidence="1">
    <location>
        <begin position="89"/>
        <end position="137"/>
    </location>
</feature>
<gene>
    <name evidence="2" type="ORF">RB24_14655</name>
</gene>
<proteinExistence type="predicted"/>
<accession>A0ABX9C0Q7</accession>
<evidence type="ECO:0000259" key="1">
    <source>
        <dbReference type="Pfam" id="PF12728"/>
    </source>
</evidence>
<dbReference type="InterPro" id="IPR041657">
    <property type="entry name" value="HTH_17"/>
</dbReference>